<feature type="transmembrane region" description="Helical" evidence="8">
    <location>
        <begin position="126"/>
        <end position="148"/>
    </location>
</feature>
<keyword evidence="3 7" id="KW-0813">Transport</keyword>
<keyword evidence="5 8" id="KW-1133">Transmembrane helix</keyword>
<evidence type="ECO:0000256" key="7">
    <source>
        <dbReference type="RuleBase" id="RU000477"/>
    </source>
</evidence>
<evidence type="ECO:0000313" key="10">
    <source>
        <dbReference type="Proteomes" id="UP001165289"/>
    </source>
</evidence>
<sequence length="333" mass="37945">MEDISPAIPYEQRPEKFLLFPWRYPSIVWLPGKLLEWRWKKLLRITGREYIAEYFGTLVFITFVLGGAAQSFYSELKETGWIGGTWGAAIGIFFGMYTCLGVSGAHLNPAVTFALALVGKFSWLKVLFYWIAQFLGSFTASFIVYLYYFDALYRNNAGVAVTNSVNNSYKVWTTNPQDHVSNLNIFYDQLFSTLLLQFLILSIMDRPNAGLVHHLKPVGVSLIVFAVGVCFSYNAGLAMNPIRDFPPRCFAAIIFGSDIFRIHNYYFWIPIIGPMIGAPIGAFIYIFFIETHHYPGYNPSQQNAESRISLERQRLLDQHDDNGTTIDTEPKLN</sequence>
<dbReference type="Proteomes" id="UP001165289">
    <property type="component" value="Unassembled WGS sequence"/>
</dbReference>
<keyword evidence="6 8" id="KW-0472">Membrane</keyword>
<dbReference type="InterPro" id="IPR050363">
    <property type="entry name" value="MIP/Aquaporin"/>
</dbReference>
<comment type="caution">
    <text evidence="9">The sequence shown here is derived from an EMBL/GenBank/DDBJ whole genome shotgun (WGS) entry which is preliminary data.</text>
</comment>
<dbReference type="PRINTS" id="PR00783">
    <property type="entry name" value="MINTRINSICP"/>
</dbReference>
<protein>
    <submittedName>
        <fullName evidence="9">Aquaporin-9-like</fullName>
    </submittedName>
</protein>
<name>A0AAV7JQZ8_9METZ</name>
<feature type="transmembrane region" description="Helical" evidence="8">
    <location>
        <begin position="185"/>
        <end position="203"/>
    </location>
</feature>
<evidence type="ECO:0000256" key="8">
    <source>
        <dbReference type="SAM" id="Phobius"/>
    </source>
</evidence>
<dbReference type="PANTHER" id="PTHR43829:SF9">
    <property type="entry name" value="AQUAPORIN-9"/>
    <property type="match status" value="1"/>
</dbReference>
<organism evidence="9 10">
    <name type="scientific">Oopsacas minuta</name>
    <dbReference type="NCBI Taxonomy" id="111878"/>
    <lineage>
        <taxon>Eukaryota</taxon>
        <taxon>Metazoa</taxon>
        <taxon>Porifera</taxon>
        <taxon>Hexactinellida</taxon>
        <taxon>Hexasterophora</taxon>
        <taxon>Lyssacinosida</taxon>
        <taxon>Leucopsacidae</taxon>
        <taxon>Oopsacas</taxon>
    </lineage>
</organism>
<evidence type="ECO:0000256" key="5">
    <source>
        <dbReference type="ARBA" id="ARBA00022989"/>
    </source>
</evidence>
<dbReference type="InterPro" id="IPR000425">
    <property type="entry name" value="MIP"/>
</dbReference>
<dbReference type="GO" id="GO:0015250">
    <property type="term" value="F:water channel activity"/>
    <property type="evidence" value="ECO:0007669"/>
    <property type="project" value="TreeGrafter"/>
</dbReference>
<comment type="subcellular location">
    <subcellularLocation>
        <location evidence="1">Membrane</location>
        <topology evidence="1">Multi-pass membrane protein</topology>
    </subcellularLocation>
</comment>
<keyword evidence="4 7" id="KW-0812">Transmembrane</keyword>
<dbReference type="PROSITE" id="PS00221">
    <property type="entry name" value="MIP"/>
    <property type="match status" value="1"/>
</dbReference>
<evidence type="ECO:0000313" key="9">
    <source>
        <dbReference type="EMBL" id="KAI6650959.1"/>
    </source>
</evidence>
<evidence type="ECO:0000256" key="3">
    <source>
        <dbReference type="ARBA" id="ARBA00022448"/>
    </source>
</evidence>
<feature type="transmembrane region" description="Helical" evidence="8">
    <location>
        <begin position="215"/>
        <end position="235"/>
    </location>
</feature>
<dbReference type="CDD" id="cd00333">
    <property type="entry name" value="MIP"/>
    <property type="match status" value="1"/>
</dbReference>
<reference evidence="9 10" key="1">
    <citation type="journal article" date="2023" name="BMC Biol.">
        <title>The compact genome of the sponge Oopsacas minuta (Hexactinellida) is lacking key metazoan core genes.</title>
        <authorList>
            <person name="Santini S."/>
            <person name="Schenkelaars Q."/>
            <person name="Jourda C."/>
            <person name="Duchesne M."/>
            <person name="Belahbib H."/>
            <person name="Rocher C."/>
            <person name="Selva M."/>
            <person name="Riesgo A."/>
            <person name="Vervoort M."/>
            <person name="Leys S.P."/>
            <person name="Kodjabachian L."/>
            <person name="Le Bivic A."/>
            <person name="Borchiellini C."/>
            <person name="Claverie J.M."/>
            <person name="Renard E."/>
        </authorList>
    </citation>
    <scope>NUCLEOTIDE SEQUENCE [LARGE SCALE GENOMIC DNA]</scope>
    <source>
        <strain evidence="9">SPO-2</strain>
    </source>
</reference>
<accession>A0AAV7JQZ8</accession>
<dbReference type="GO" id="GO:0016323">
    <property type="term" value="C:basolateral plasma membrane"/>
    <property type="evidence" value="ECO:0007669"/>
    <property type="project" value="TreeGrafter"/>
</dbReference>
<dbReference type="InterPro" id="IPR022357">
    <property type="entry name" value="MIP_CS"/>
</dbReference>
<evidence type="ECO:0000256" key="2">
    <source>
        <dbReference type="ARBA" id="ARBA00006175"/>
    </source>
</evidence>
<proteinExistence type="inferred from homology"/>
<dbReference type="Pfam" id="PF00230">
    <property type="entry name" value="MIP"/>
    <property type="match status" value="1"/>
</dbReference>
<gene>
    <name evidence="9" type="ORF">LOD99_5798</name>
</gene>
<keyword evidence="10" id="KW-1185">Reference proteome</keyword>
<feature type="transmembrane region" description="Helical" evidence="8">
    <location>
        <begin position="265"/>
        <end position="288"/>
    </location>
</feature>
<dbReference type="EMBL" id="JAKMXF010000309">
    <property type="protein sequence ID" value="KAI6650959.1"/>
    <property type="molecule type" value="Genomic_DNA"/>
</dbReference>
<dbReference type="SUPFAM" id="SSF81338">
    <property type="entry name" value="Aquaporin-like"/>
    <property type="match status" value="1"/>
</dbReference>
<dbReference type="Gene3D" id="1.20.1080.10">
    <property type="entry name" value="Glycerol uptake facilitator protein"/>
    <property type="match status" value="1"/>
</dbReference>
<feature type="transmembrane region" description="Helical" evidence="8">
    <location>
        <begin position="50"/>
        <end position="73"/>
    </location>
</feature>
<dbReference type="PANTHER" id="PTHR43829">
    <property type="entry name" value="AQUAPORIN OR AQUAGLYCEROPORIN RELATED"/>
    <property type="match status" value="1"/>
</dbReference>
<feature type="transmembrane region" description="Helical" evidence="8">
    <location>
        <begin position="85"/>
        <end position="105"/>
    </location>
</feature>
<evidence type="ECO:0000256" key="4">
    <source>
        <dbReference type="ARBA" id="ARBA00022692"/>
    </source>
</evidence>
<dbReference type="InterPro" id="IPR023271">
    <property type="entry name" value="Aquaporin-like"/>
</dbReference>
<evidence type="ECO:0000256" key="1">
    <source>
        <dbReference type="ARBA" id="ARBA00004141"/>
    </source>
</evidence>
<comment type="similarity">
    <text evidence="2 7">Belongs to the MIP/aquaporin (TC 1.A.8) family.</text>
</comment>
<dbReference type="AlphaFoldDB" id="A0AAV7JQZ8"/>
<evidence type="ECO:0000256" key="6">
    <source>
        <dbReference type="ARBA" id="ARBA00023136"/>
    </source>
</evidence>
<dbReference type="GO" id="GO:0015254">
    <property type="term" value="F:glycerol channel activity"/>
    <property type="evidence" value="ECO:0007669"/>
    <property type="project" value="TreeGrafter"/>
</dbReference>